<dbReference type="Pfam" id="PF00550">
    <property type="entry name" value="PP-binding"/>
    <property type="match status" value="1"/>
</dbReference>
<dbReference type="PROSITE" id="PS00012">
    <property type="entry name" value="PHOSPHOPANTETHEINE"/>
    <property type="match status" value="1"/>
</dbReference>
<accession>B8I5H2</accession>
<organism evidence="4 5">
    <name type="scientific">Ruminiclostridium cellulolyticum (strain ATCC 35319 / DSM 5812 / JCM 6584 / H10)</name>
    <name type="common">Clostridium cellulolyticum</name>
    <dbReference type="NCBI Taxonomy" id="394503"/>
    <lineage>
        <taxon>Bacteria</taxon>
        <taxon>Bacillati</taxon>
        <taxon>Bacillota</taxon>
        <taxon>Clostridia</taxon>
        <taxon>Eubacteriales</taxon>
        <taxon>Oscillospiraceae</taxon>
        <taxon>Ruminiclostridium</taxon>
    </lineage>
</organism>
<dbReference type="Gene3D" id="1.10.1200.10">
    <property type="entry name" value="ACP-like"/>
    <property type="match status" value="1"/>
</dbReference>
<gene>
    <name evidence="4" type="ordered locus">Ccel_2375</name>
</gene>
<dbReference type="EMBL" id="CP001348">
    <property type="protein sequence ID" value="ACL76708.1"/>
    <property type="molecule type" value="Genomic_DNA"/>
</dbReference>
<dbReference type="InterPro" id="IPR006162">
    <property type="entry name" value="Ppantetheine_attach_site"/>
</dbReference>
<dbReference type="Proteomes" id="UP000001349">
    <property type="component" value="Chromosome"/>
</dbReference>
<evidence type="ECO:0000256" key="1">
    <source>
        <dbReference type="ARBA" id="ARBA00022450"/>
    </source>
</evidence>
<dbReference type="STRING" id="394503.Ccel_2375"/>
<evidence type="ECO:0000313" key="5">
    <source>
        <dbReference type="Proteomes" id="UP000001349"/>
    </source>
</evidence>
<proteinExistence type="predicted"/>
<dbReference type="KEGG" id="cce:Ccel_2375"/>
<keyword evidence="5" id="KW-1185">Reference proteome</keyword>
<dbReference type="SUPFAM" id="SSF47336">
    <property type="entry name" value="ACP-like"/>
    <property type="match status" value="1"/>
</dbReference>
<evidence type="ECO:0000256" key="2">
    <source>
        <dbReference type="ARBA" id="ARBA00022553"/>
    </source>
</evidence>
<name>B8I5H2_RUMCH</name>
<dbReference type="AlphaFoldDB" id="B8I5H2"/>
<sequence length="81" mass="9427">MSEMVETRLKKVIKENYKASDIADNIRVDETLATFGLNSVEFVKLVVMLENEFGFEFDNEHLDFAKFSTIRDIVDYVESKI</sequence>
<dbReference type="InterPro" id="IPR036736">
    <property type="entry name" value="ACP-like_sf"/>
</dbReference>
<dbReference type="InterPro" id="IPR009081">
    <property type="entry name" value="PP-bd_ACP"/>
</dbReference>
<dbReference type="HOGENOM" id="CLU_108696_10_3_9"/>
<protein>
    <recommendedName>
        <fullName evidence="3">Carrier domain-containing protein</fullName>
    </recommendedName>
</protein>
<feature type="domain" description="Carrier" evidence="3">
    <location>
        <begin position="3"/>
        <end position="81"/>
    </location>
</feature>
<keyword evidence="2" id="KW-0597">Phosphoprotein</keyword>
<evidence type="ECO:0000313" key="4">
    <source>
        <dbReference type="EMBL" id="ACL76708.1"/>
    </source>
</evidence>
<keyword evidence="1" id="KW-0596">Phosphopantetheine</keyword>
<dbReference type="PROSITE" id="PS50075">
    <property type="entry name" value="CARRIER"/>
    <property type="match status" value="1"/>
</dbReference>
<evidence type="ECO:0000259" key="3">
    <source>
        <dbReference type="PROSITE" id="PS50075"/>
    </source>
</evidence>
<dbReference type="eggNOG" id="ENOG5033N4W">
    <property type="taxonomic scope" value="Bacteria"/>
</dbReference>
<reference evidence="4 5" key="1">
    <citation type="submission" date="2009-01" db="EMBL/GenBank/DDBJ databases">
        <title>Complete sequence of Clostridium cellulolyticum H10.</title>
        <authorList>
            <consortium name="US DOE Joint Genome Institute"/>
            <person name="Lucas S."/>
            <person name="Copeland A."/>
            <person name="Lapidus A."/>
            <person name="Glavina del Rio T."/>
            <person name="Dalin E."/>
            <person name="Tice H."/>
            <person name="Bruce D."/>
            <person name="Goodwin L."/>
            <person name="Pitluck S."/>
            <person name="Chertkov O."/>
            <person name="Saunders E."/>
            <person name="Brettin T."/>
            <person name="Detter J.C."/>
            <person name="Han C."/>
            <person name="Larimer F."/>
            <person name="Land M."/>
            <person name="Hauser L."/>
            <person name="Kyrpides N."/>
            <person name="Ivanova N."/>
            <person name="Zhou J."/>
            <person name="Richardson P."/>
        </authorList>
    </citation>
    <scope>NUCLEOTIDE SEQUENCE [LARGE SCALE GENOMIC DNA]</scope>
    <source>
        <strain evidence="5">ATCC 35319 / DSM 5812 / JCM 6584 / H10</strain>
    </source>
</reference>